<evidence type="ECO:0000313" key="2">
    <source>
        <dbReference type="EMBL" id="KAG6721372.1"/>
    </source>
</evidence>
<comment type="caution">
    <text evidence="2">The sequence shown here is derived from an EMBL/GenBank/DDBJ whole genome shotgun (WGS) entry which is preliminary data.</text>
</comment>
<keyword evidence="1" id="KW-0812">Transmembrane</keyword>
<dbReference type="Proteomes" id="UP000811246">
    <property type="component" value="Chromosome 3"/>
</dbReference>
<evidence type="ECO:0000313" key="3">
    <source>
        <dbReference type="Proteomes" id="UP000811246"/>
    </source>
</evidence>
<keyword evidence="1" id="KW-1133">Transmembrane helix</keyword>
<dbReference type="AlphaFoldDB" id="A0A922JZ32"/>
<dbReference type="InterPro" id="IPR052035">
    <property type="entry name" value="ZnF_BED_domain_contain"/>
</dbReference>
<dbReference type="EMBL" id="CM031827">
    <property type="protein sequence ID" value="KAG6721372.1"/>
    <property type="molecule type" value="Genomic_DNA"/>
</dbReference>
<name>A0A922JZ32_CARIL</name>
<sequence>MNTVNADLVKIYHREKERIKCFLNDSLDRISLTSDLWTSITTNGYICFTTHFLNKKWVLEKMVLNFSFMPPPHNNISLSEKIYNLLCEWGIQHKIFALTFDNASSNDVLVELLRTQLNIKKAHIGYMVSSFIFVVILIFLI</sequence>
<accession>A0A922JZ32</accession>
<evidence type="ECO:0000256" key="1">
    <source>
        <dbReference type="SAM" id="Phobius"/>
    </source>
</evidence>
<reference evidence="2" key="1">
    <citation type="submission" date="2021-01" db="EMBL/GenBank/DDBJ databases">
        <authorList>
            <person name="Lovell J.T."/>
            <person name="Bentley N."/>
            <person name="Bhattarai G."/>
            <person name="Jenkins J.W."/>
            <person name="Sreedasyam A."/>
            <person name="Alarcon Y."/>
            <person name="Bock C."/>
            <person name="Boston L."/>
            <person name="Carlson J."/>
            <person name="Cervantes K."/>
            <person name="Clermont K."/>
            <person name="Krom N."/>
            <person name="Kubenka K."/>
            <person name="Mamidi S."/>
            <person name="Mattison C."/>
            <person name="Monteros M."/>
            <person name="Pisani C."/>
            <person name="Plott C."/>
            <person name="Rajasekar S."/>
            <person name="Rhein H.S."/>
            <person name="Rohla C."/>
            <person name="Song M."/>
            <person name="Hilaire R.S."/>
            <person name="Shu S."/>
            <person name="Wells L."/>
            <person name="Wang X."/>
            <person name="Webber J."/>
            <person name="Heerema R.J."/>
            <person name="Klein P."/>
            <person name="Conner P."/>
            <person name="Grauke L."/>
            <person name="Grimwood J."/>
            <person name="Schmutz J."/>
            <person name="Randall J.J."/>
        </authorList>
    </citation>
    <scope>NUCLEOTIDE SEQUENCE</scope>
    <source>
        <tissue evidence="2">Leaf</tissue>
    </source>
</reference>
<proteinExistence type="predicted"/>
<feature type="transmembrane region" description="Helical" evidence="1">
    <location>
        <begin position="124"/>
        <end position="140"/>
    </location>
</feature>
<keyword evidence="1" id="KW-0472">Membrane</keyword>
<dbReference type="PANTHER" id="PTHR46481:SF6">
    <property type="entry name" value="ZINC FINGER BED DOMAIN-CONTAINING PROTEIN RICESLEEPER 2-LIKE"/>
    <property type="match status" value="1"/>
</dbReference>
<gene>
    <name evidence="2" type="ORF">I3842_03G109000</name>
</gene>
<evidence type="ECO:0008006" key="4">
    <source>
        <dbReference type="Google" id="ProtNLM"/>
    </source>
</evidence>
<protein>
    <recommendedName>
        <fullName evidence="4">AC transposase</fullName>
    </recommendedName>
</protein>
<organism evidence="2 3">
    <name type="scientific">Carya illinoinensis</name>
    <name type="common">Pecan</name>
    <dbReference type="NCBI Taxonomy" id="32201"/>
    <lineage>
        <taxon>Eukaryota</taxon>
        <taxon>Viridiplantae</taxon>
        <taxon>Streptophyta</taxon>
        <taxon>Embryophyta</taxon>
        <taxon>Tracheophyta</taxon>
        <taxon>Spermatophyta</taxon>
        <taxon>Magnoliopsida</taxon>
        <taxon>eudicotyledons</taxon>
        <taxon>Gunneridae</taxon>
        <taxon>Pentapetalae</taxon>
        <taxon>rosids</taxon>
        <taxon>fabids</taxon>
        <taxon>Fagales</taxon>
        <taxon>Juglandaceae</taxon>
        <taxon>Carya</taxon>
    </lineage>
</organism>
<dbReference type="PANTHER" id="PTHR46481">
    <property type="entry name" value="ZINC FINGER BED DOMAIN-CONTAINING PROTEIN 4"/>
    <property type="match status" value="1"/>
</dbReference>